<gene>
    <name evidence="1" type="ORF">GBL_2824</name>
</gene>
<reference evidence="2" key="1">
    <citation type="journal article" date="2013" name="Genome">
        <title>Draft Genome Sequence of Geobacillus kaustophilus GBlys, a Lysogenic Strain with Bacteriophage phiOH2.</title>
        <authorList>
            <person name="Doi K."/>
            <person name="Mori K."/>
            <person name="Martono H."/>
            <person name="Nagayoshi Y."/>
            <person name="Fujino Y."/>
            <person name="Tashiro K."/>
            <person name="Kuhara S."/>
            <person name="Ohshima T."/>
        </authorList>
    </citation>
    <scope>NUCLEOTIDE SEQUENCE [LARGE SCALE GENOMIC DNA]</scope>
    <source>
        <strain evidence="2">GBlys</strain>
    </source>
</reference>
<comment type="caution">
    <text evidence="1">The sequence shown here is derived from an EMBL/GenBank/DDBJ whole genome shotgun (WGS) entry which is preliminary data.</text>
</comment>
<dbReference type="AlphaFoldDB" id="U2X725"/>
<organism evidence="1 2">
    <name type="scientific">Geobacillus kaustophilus GBlys</name>
    <dbReference type="NCBI Taxonomy" id="1337888"/>
    <lineage>
        <taxon>Bacteria</taxon>
        <taxon>Bacillati</taxon>
        <taxon>Bacillota</taxon>
        <taxon>Bacilli</taxon>
        <taxon>Bacillales</taxon>
        <taxon>Anoxybacillaceae</taxon>
        <taxon>Geobacillus</taxon>
        <taxon>Geobacillus thermoleovorans group</taxon>
    </lineage>
</organism>
<proteinExistence type="predicted"/>
<dbReference type="EMBL" id="BASG01000033">
    <property type="protein sequence ID" value="GAD14607.1"/>
    <property type="molecule type" value="Genomic_DNA"/>
</dbReference>
<dbReference type="Proteomes" id="UP000016424">
    <property type="component" value="Unassembled WGS sequence"/>
</dbReference>
<evidence type="ECO:0000313" key="2">
    <source>
        <dbReference type="Proteomes" id="UP000016424"/>
    </source>
</evidence>
<sequence length="39" mass="4607">MTVVKRVVFHDHADGFHLFSLLSWRFARLGRNEMAVYSI</sequence>
<evidence type="ECO:0000313" key="1">
    <source>
        <dbReference type="EMBL" id="GAD14607.1"/>
    </source>
</evidence>
<name>U2X725_GEOKU</name>
<accession>U2X725</accession>
<protein>
    <submittedName>
        <fullName evidence="1">Uncharacterized protein</fullName>
    </submittedName>
</protein>